<dbReference type="EMBL" id="JXTC01000061">
    <property type="protein sequence ID" value="PON92939.1"/>
    <property type="molecule type" value="Genomic_DNA"/>
</dbReference>
<comment type="caution">
    <text evidence="2">The sequence shown here is derived from an EMBL/GenBank/DDBJ whole genome shotgun (WGS) entry which is preliminary data.</text>
</comment>
<accession>A0A2P5F5B5</accession>
<dbReference type="AlphaFoldDB" id="A0A2P5F5B5"/>
<feature type="transmembrane region" description="Helical" evidence="1">
    <location>
        <begin position="15"/>
        <end position="34"/>
    </location>
</feature>
<evidence type="ECO:0000313" key="3">
    <source>
        <dbReference type="Proteomes" id="UP000237000"/>
    </source>
</evidence>
<keyword evidence="1" id="KW-1133">Transmembrane helix</keyword>
<protein>
    <submittedName>
        <fullName evidence="2">Uncharacterized protein</fullName>
    </submittedName>
</protein>
<keyword evidence="3" id="KW-1185">Reference proteome</keyword>
<proteinExistence type="predicted"/>
<sequence>IPGGNTYGNDPISRAGINTLVLSLIWASLAYILIGSNMVM</sequence>
<dbReference type="Proteomes" id="UP000237000">
    <property type="component" value="Unassembled WGS sequence"/>
</dbReference>
<reference evidence="3" key="1">
    <citation type="submission" date="2016-06" db="EMBL/GenBank/DDBJ databases">
        <title>Parallel loss of symbiosis genes in relatives of nitrogen-fixing non-legume Parasponia.</title>
        <authorList>
            <person name="Van Velzen R."/>
            <person name="Holmer R."/>
            <person name="Bu F."/>
            <person name="Rutten L."/>
            <person name="Van Zeijl A."/>
            <person name="Liu W."/>
            <person name="Santuari L."/>
            <person name="Cao Q."/>
            <person name="Sharma T."/>
            <person name="Shen D."/>
            <person name="Roswanjaya Y."/>
            <person name="Wardhani T."/>
            <person name="Kalhor M.S."/>
            <person name="Jansen J."/>
            <person name="Van den Hoogen J."/>
            <person name="Gungor B."/>
            <person name="Hartog M."/>
            <person name="Hontelez J."/>
            <person name="Verver J."/>
            <person name="Yang W.-C."/>
            <person name="Schijlen E."/>
            <person name="Repin R."/>
            <person name="Schilthuizen M."/>
            <person name="Schranz E."/>
            <person name="Heidstra R."/>
            <person name="Miyata K."/>
            <person name="Fedorova E."/>
            <person name="Kohlen W."/>
            <person name="Bisseling T."/>
            <person name="Smit S."/>
            <person name="Geurts R."/>
        </authorList>
    </citation>
    <scope>NUCLEOTIDE SEQUENCE [LARGE SCALE GENOMIC DNA]</scope>
    <source>
        <strain evidence="3">cv. RG33-2</strain>
    </source>
</reference>
<keyword evidence="1" id="KW-0472">Membrane</keyword>
<organism evidence="2 3">
    <name type="scientific">Trema orientale</name>
    <name type="common">Charcoal tree</name>
    <name type="synonym">Celtis orientalis</name>
    <dbReference type="NCBI Taxonomy" id="63057"/>
    <lineage>
        <taxon>Eukaryota</taxon>
        <taxon>Viridiplantae</taxon>
        <taxon>Streptophyta</taxon>
        <taxon>Embryophyta</taxon>
        <taxon>Tracheophyta</taxon>
        <taxon>Spermatophyta</taxon>
        <taxon>Magnoliopsida</taxon>
        <taxon>eudicotyledons</taxon>
        <taxon>Gunneridae</taxon>
        <taxon>Pentapetalae</taxon>
        <taxon>rosids</taxon>
        <taxon>fabids</taxon>
        <taxon>Rosales</taxon>
        <taxon>Cannabaceae</taxon>
        <taxon>Trema</taxon>
    </lineage>
</organism>
<keyword evidence="1" id="KW-0812">Transmembrane</keyword>
<evidence type="ECO:0000313" key="2">
    <source>
        <dbReference type="EMBL" id="PON92939.1"/>
    </source>
</evidence>
<dbReference type="OrthoDB" id="690947at2759"/>
<name>A0A2P5F5B5_TREOI</name>
<evidence type="ECO:0000256" key="1">
    <source>
        <dbReference type="SAM" id="Phobius"/>
    </source>
</evidence>
<feature type="non-terminal residue" evidence="2">
    <location>
        <position position="1"/>
    </location>
</feature>
<gene>
    <name evidence="2" type="ORF">TorRG33x02_112180</name>
</gene>
<dbReference type="InParanoid" id="A0A2P5F5B5"/>